<reference evidence="4" key="2">
    <citation type="submission" date="2015-01" db="EMBL/GenBank/DDBJ databases">
        <title>Evolutionary Origins and Diversification of the Mycorrhizal Mutualists.</title>
        <authorList>
            <consortium name="DOE Joint Genome Institute"/>
            <consortium name="Mycorrhizal Genomics Consortium"/>
            <person name="Kohler A."/>
            <person name="Kuo A."/>
            <person name="Nagy L.G."/>
            <person name="Floudas D."/>
            <person name="Copeland A."/>
            <person name="Barry K.W."/>
            <person name="Cichocki N."/>
            <person name="Veneault-Fourrey C."/>
            <person name="LaButti K."/>
            <person name="Lindquist E.A."/>
            <person name="Lipzen A."/>
            <person name="Lundell T."/>
            <person name="Morin E."/>
            <person name="Murat C."/>
            <person name="Riley R."/>
            <person name="Ohm R."/>
            <person name="Sun H."/>
            <person name="Tunlid A."/>
            <person name="Henrissat B."/>
            <person name="Grigoriev I.V."/>
            <person name="Hibbett D.S."/>
            <person name="Martin F."/>
        </authorList>
    </citation>
    <scope>NUCLEOTIDE SEQUENCE [LARGE SCALE GENOMIC DNA]</scope>
    <source>
        <strain evidence="4">MUT 4182</strain>
    </source>
</reference>
<reference evidence="3 4" key="1">
    <citation type="submission" date="2014-04" db="EMBL/GenBank/DDBJ databases">
        <authorList>
            <consortium name="DOE Joint Genome Institute"/>
            <person name="Kuo A."/>
            <person name="Girlanda M."/>
            <person name="Perotto S."/>
            <person name="Kohler A."/>
            <person name="Nagy L.G."/>
            <person name="Floudas D."/>
            <person name="Copeland A."/>
            <person name="Barry K.W."/>
            <person name="Cichocki N."/>
            <person name="Veneault-Fourrey C."/>
            <person name="LaButti K."/>
            <person name="Lindquist E.A."/>
            <person name="Lipzen A."/>
            <person name="Lundell T."/>
            <person name="Morin E."/>
            <person name="Murat C."/>
            <person name="Sun H."/>
            <person name="Tunlid A."/>
            <person name="Henrissat B."/>
            <person name="Grigoriev I.V."/>
            <person name="Hibbett D.S."/>
            <person name="Martin F."/>
            <person name="Nordberg H.P."/>
            <person name="Cantor M.N."/>
            <person name="Hua S.X."/>
        </authorList>
    </citation>
    <scope>NUCLEOTIDE SEQUENCE [LARGE SCALE GENOMIC DNA]</scope>
    <source>
        <strain evidence="3 4">MUT 4182</strain>
    </source>
</reference>
<gene>
    <name evidence="3" type="ORF">M407DRAFT_29688</name>
</gene>
<dbReference type="Proteomes" id="UP000054248">
    <property type="component" value="Unassembled WGS sequence"/>
</dbReference>
<dbReference type="InterPro" id="IPR012480">
    <property type="entry name" value="Hepar_II_III_C"/>
</dbReference>
<dbReference type="Gene3D" id="1.50.10.100">
    <property type="entry name" value="Chondroitin AC/alginate lyase"/>
    <property type="match status" value="1"/>
</dbReference>
<protein>
    <recommendedName>
        <fullName evidence="2">Heparinase II/III-like C-terminal domain-containing protein</fullName>
    </recommendedName>
</protein>
<dbReference type="InterPro" id="IPR008929">
    <property type="entry name" value="Chondroitin_lyas"/>
</dbReference>
<dbReference type="AlphaFoldDB" id="A0A0C3LGW3"/>
<dbReference type="STRING" id="1051891.A0A0C3LGW3"/>
<dbReference type="Pfam" id="PF07940">
    <property type="entry name" value="Hepar_II_III_C"/>
    <property type="match status" value="1"/>
</dbReference>
<comment type="subcellular location">
    <subcellularLocation>
        <location evidence="1">Cell envelope</location>
    </subcellularLocation>
</comment>
<keyword evidence="4" id="KW-1185">Reference proteome</keyword>
<dbReference type="EMBL" id="KN823165">
    <property type="protein sequence ID" value="KIO20697.1"/>
    <property type="molecule type" value="Genomic_DNA"/>
</dbReference>
<dbReference type="PANTHER" id="PTHR38045">
    <property type="entry name" value="CHROMOSOME 1, WHOLE GENOME SHOTGUN SEQUENCE"/>
    <property type="match status" value="1"/>
</dbReference>
<dbReference type="GO" id="GO:0016829">
    <property type="term" value="F:lyase activity"/>
    <property type="evidence" value="ECO:0007669"/>
    <property type="project" value="InterPro"/>
</dbReference>
<dbReference type="PANTHER" id="PTHR38045:SF1">
    <property type="entry name" value="HEPARINASE II_III-LIKE PROTEIN"/>
    <property type="match status" value="1"/>
</dbReference>
<dbReference type="HOGENOM" id="CLU_906708_0_0_1"/>
<sequence length="307" mass="33805">MRIWLGFGLEVYTNNAAYGWWTTAHGNWNCVCIGGLTMGALAILGDDTTNTAPRIPNHIIPTAVANHAQGATPDGSWTETANSWYFGITSHAEIASSHIYVSGNQQLFDYGDHEYSATAVPPLNRIQKPEYALFQRDRPDAAKPWSMPWYDPAVSGAYWNGLALDHYFEDAADSWACMRTSWTDINGWYVAMKAGAPTGHDSHGNLDGGDFVIDFAGMRWAGELGSGDYIADGYFTSEAQDSPRWTYYRTRTEGRNTLVVNKHNQLVTAAPTCKFASSDTRQESSTVFNVPSDSAAMFTTDLTTNYG</sequence>
<dbReference type="Gene3D" id="2.70.98.70">
    <property type="match status" value="1"/>
</dbReference>
<evidence type="ECO:0000313" key="3">
    <source>
        <dbReference type="EMBL" id="KIO20697.1"/>
    </source>
</evidence>
<evidence type="ECO:0000259" key="2">
    <source>
        <dbReference type="Pfam" id="PF07940"/>
    </source>
</evidence>
<proteinExistence type="predicted"/>
<organism evidence="3 4">
    <name type="scientific">Tulasnella calospora MUT 4182</name>
    <dbReference type="NCBI Taxonomy" id="1051891"/>
    <lineage>
        <taxon>Eukaryota</taxon>
        <taxon>Fungi</taxon>
        <taxon>Dikarya</taxon>
        <taxon>Basidiomycota</taxon>
        <taxon>Agaricomycotina</taxon>
        <taxon>Agaricomycetes</taxon>
        <taxon>Cantharellales</taxon>
        <taxon>Tulasnellaceae</taxon>
        <taxon>Tulasnella</taxon>
    </lineage>
</organism>
<dbReference type="OrthoDB" id="3476529at2759"/>
<name>A0A0C3LGW3_9AGAM</name>
<evidence type="ECO:0000256" key="1">
    <source>
        <dbReference type="ARBA" id="ARBA00004196"/>
    </source>
</evidence>
<evidence type="ECO:0000313" key="4">
    <source>
        <dbReference type="Proteomes" id="UP000054248"/>
    </source>
</evidence>
<feature type="domain" description="Heparinase II/III-like C-terminal" evidence="2">
    <location>
        <begin position="186"/>
        <end position="271"/>
    </location>
</feature>
<accession>A0A0C3LGW3</accession>